<dbReference type="GO" id="GO:0015074">
    <property type="term" value="P:DNA integration"/>
    <property type="evidence" value="ECO:0007669"/>
    <property type="project" value="InterPro"/>
</dbReference>
<accession>A0A8X6U898</accession>
<dbReference type="PANTHER" id="PTHR37984:SF15">
    <property type="entry name" value="INTEGRASE CATALYTIC DOMAIN-CONTAINING PROTEIN"/>
    <property type="match status" value="1"/>
</dbReference>
<dbReference type="Pfam" id="PF00665">
    <property type="entry name" value="rve"/>
    <property type="match status" value="1"/>
</dbReference>
<dbReference type="InterPro" id="IPR050951">
    <property type="entry name" value="Retrovirus_Pol_polyprotein"/>
</dbReference>
<dbReference type="PROSITE" id="PS50994">
    <property type="entry name" value="INTEGRASE"/>
    <property type="match status" value="1"/>
</dbReference>
<name>A0A8X6U898_NEPPI</name>
<proteinExistence type="predicted"/>
<comment type="caution">
    <text evidence="2">The sequence shown here is derived from an EMBL/GenBank/DDBJ whole genome shotgun (WGS) entry which is preliminary data.</text>
</comment>
<dbReference type="InterPro" id="IPR012337">
    <property type="entry name" value="RNaseH-like_sf"/>
</dbReference>
<sequence>MVQYLPVSKRFDEVHLDIVSPLPSSEEKWYCVTLIHRFMQWPEAFPVPDIQAVTVASAVYIGWNSCFGMPSVVITDQGSQFESNLFTKPAHVLGIKWKRTRANNPVCNGFVDSWHLTLKTVITCHA</sequence>
<protein>
    <submittedName>
        <fullName evidence="2">Integrase catalytic domain-containing protein</fullName>
    </submittedName>
</protein>
<evidence type="ECO:0000313" key="2">
    <source>
        <dbReference type="EMBL" id="GFT91529.1"/>
    </source>
</evidence>
<dbReference type="OrthoDB" id="775972at2759"/>
<keyword evidence="3" id="KW-1185">Reference proteome</keyword>
<evidence type="ECO:0000313" key="3">
    <source>
        <dbReference type="Proteomes" id="UP000887013"/>
    </source>
</evidence>
<dbReference type="Proteomes" id="UP000887013">
    <property type="component" value="Unassembled WGS sequence"/>
</dbReference>
<dbReference type="GO" id="GO:0003676">
    <property type="term" value="F:nucleic acid binding"/>
    <property type="evidence" value="ECO:0007669"/>
    <property type="project" value="InterPro"/>
</dbReference>
<dbReference type="SUPFAM" id="SSF53098">
    <property type="entry name" value="Ribonuclease H-like"/>
    <property type="match status" value="1"/>
</dbReference>
<dbReference type="AlphaFoldDB" id="A0A8X6U898"/>
<dbReference type="Gene3D" id="3.30.420.10">
    <property type="entry name" value="Ribonuclease H-like superfamily/Ribonuclease H"/>
    <property type="match status" value="1"/>
</dbReference>
<organism evidence="2 3">
    <name type="scientific">Nephila pilipes</name>
    <name type="common">Giant wood spider</name>
    <name type="synonym">Nephila maculata</name>
    <dbReference type="NCBI Taxonomy" id="299642"/>
    <lineage>
        <taxon>Eukaryota</taxon>
        <taxon>Metazoa</taxon>
        <taxon>Ecdysozoa</taxon>
        <taxon>Arthropoda</taxon>
        <taxon>Chelicerata</taxon>
        <taxon>Arachnida</taxon>
        <taxon>Araneae</taxon>
        <taxon>Araneomorphae</taxon>
        <taxon>Entelegynae</taxon>
        <taxon>Araneoidea</taxon>
        <taxon>Nephilidae</taxon>
        <taxon>Nephila</taxon>
    </lineage>
</organism>
<feature type="domain" description="Integrase catalytic" evidence="1">
    <location>
        <begin position="2"/>
        <end position="126"/>
    </location>
</feature>
<dbReference type="EMBL" id="BMAW01120948">
    <property type="protein sequence ID" value="GFT91529.1"/>
    <property type="molecule type" value="Genomic_DNA"/>
</dbReference>
<reference evidence="2" key="1">
    <citation type="submission" date="2020-08" db="EMBL/GenBank/DDBJ databases">
        <title>Multicomponent nature underlies the extraordinary mechanical properties of spider dragline silk.</title>
        <authorList>
            <person name="Kono N."/>
            <person name="Nakamura H."/>
            <person name="Mori M."/>
            <person name="Yoshida Y."/>
            <person name="Ohtoshi R."/>
            <person name="Malay A.D."/>
            <person name="Moran D.A.P."/>
            <person name="Tomita M."/>
            <person name="Numata K."/>
            <person name="Arakawa K."/>
        </authorList>
    </citation>
    <scope>NUCLEOTIDE SEQUENCE</scope>
</reference>
<gene>
    <name evidence="2" type="primary">RP20_CCG002747</name>
    <name evidence="2" type="ORF">NPIL_370221</name>
</gene>
<dbReference type="InterPro" id="IPR001584">
    <property type="entry name" value="Integrase_cat-core"/>
</dbReference>
<dbReference type="PANTHER" id="PTHR37984">
    <property type="entry name" value="PROTEIN CBG26694"/>
    <property type="match status" value="1"/>
</dbReference>
<dbReference type="InterPro" id="IPR036397">
    <property type="entry name" value="RNaseH_sf"/>
</dbReference>
<evidence type="ECO:0000259" key="1">
    <source>
        <dbReference type="PROSITE" id="PS50994"/>
    </source>
</evidence>